<proteinExistence type="predicted"/>
<dbReference type="EMBL" id="VUJU01003154">
    <property type="protein sequence ID" value="KAF0758939.1"/>
    <property type="molecule type" value="Genomic_DNA"/>
</dbReference>
<gene>
    <name evidence="1" type="ORF">FWK35_00031607</name>
</gene>
<sequence>MTINKSQGQ</sequence>
<comment type="caution">
    <text evidence="1">The sequence shown here is derived from an EMBL/GenBank/DDBJ whole genome shotgun (WGS) entry which is preliminary data.</text>
</comment>
<name>A0A6G0YNL7_APHCR</name>
<evidence type="ECO:0000313" key="2">
    <source>
        <dbReference type="Proteomes" id="UP000478052"/>
    </source>
</evidence>
<dbReference type="Proteomes" id="UP000478052">
    <property type="component" value="Unassembled WGS sequence"/>
</dbReference>
<keyword evidence="2" id="KW-1185">Reference proteome</keyword>
<evidence type="ECO:0000313" key="1">
    <source>
        <dbReference type="EMBL" id="KAF0758939.1"/>
    </source>
</evidence>
<reference evidence="1 2" key="1">
    <citation type="submission" date="2019-08" db="EMBL/GenBank/DDBJ databases">
        <title>Whole genome of Aphis craccivora.</title>
        <authorList>
            <person name="Voronova N.V."/>
            <person name="Shulinski R.S."/>
            <person name="Bandarenka Y.V."/>
            <person name="Zhorov D.G."/>
            <person name="Warner D."/>
        </authorList>
    </citation>
    <scope>NUCLEOTIDE SEQUENCE [LARGE SCALE GENOMIC DNA]</scope>
    <source>
        <strain evidence="1">180601</strain>
        <tissue evidence="1">Whole Body</tissue>
    </source>
</reference>
<protein>
    <submittedName>
        <fullName evidence="1">Uncharacterized protein</fullName>
    </submittedName>
</protein>
<organism evidence="1 2">
    <name type="scientific">Aphis craccivora</name>
    <name type="common">Cowpea aphid</name>
    <dbReference type="NCBI Taxonomy" id="307492"/>
    <lineage>
        <taxon>Eukaryota</taxon>
        <taxon>Metazoa</taxon>
        <taxon>Ecdysozoa</taxon>
        <taxon>Arthropoda</taxon>
        <taxon>Hexapoda</taxon>
        <taxon>Insecta</taxon>
        <taxon>Pterygota</taxon>
        <taxon>Neoptera</taxon>
        <taxon>Paraneoptera</taxon>
        <taxon>Hemiptera</taxon>
        <taxon>Sternorrhyncha</taxon>
        <taxon>Aphidomorpha</taxon>
        <taxon>Aphidoidea</taxon>
        <taxon>Aphididae</taxon>
        <taxon>Aphidini</taxon>
        <taxon>Aphis</taxon>
        <taxon>Aphis</taxon>
    </lineage>
</organism>
<accession>A0A6G0YNL7</accession>